<dbReference type="RefSeq" id="WP_331792068.1">
    <property type="nucleotide sequence ID" value="NZ_BAAAUO010000012.1"/>
</dbReference>
<accession>A0ABU7VA66</accession>
<evidence type="ECO:0000313" key="1">
    <source>
        <dbReference type="EMBL" id="MEF2255911.1"/>
    </source>
</evidence>
<gene>
    <name evidence="1" type="ORF">V2V91_12325</name>
</gene>
<sequence>MAIATTETCPLCGTDDVSVDDVAWFAIAFERRAEVQDEIEVQDAVVFLCRECGVNWD</sequence>
<protein>
    <recommendedName>
        <fullName evidence="3">Small CPxCG-related zinc finger protein</fullName>
    </recommendedName>
</protein>
<proteinExistence type="predicted"/>
<evidence type="ECO:0008006" key="3">
    <source>
        <dbReference type="Google" id="ProtNLM"/>
    </source>
</evidence>
<keyword evidence="2" id="KW-1185">Reference proteome</keyword>
<evidence type="ECO:0000313" key="2">
    <source>
        <dbReference type="Proteomes" id="UP001351900"/>
    </source>
</evidence>
<comment type="caution">
    <text evidence="1">The sequence shown here is derived from an EMBL/GenBank/DDBJ whole genome shotgun (WGS) entry which is preliminary data.</text>
</comment>
<dbReference type="EMBL" id="JAZHOV010000007">
    <property type="protein sequence ID" value="MEF2255911.1"/>
    <property type="molecule type" value="Genomic_DNA"/>
</dbReference>
<dbReference type="Proteomes" id="UP001351900">
    <property type="component" value="Unassembled WGS sequence"/>
</dbReference>
<organism evidence="1 2">
    <name type="scientific">Microbacterium schleiferi</name>
    <dbReference type="NCBI Taxonomy" id="69362"/>
    <lineage>
        <taxon>Bacteria</taxon>
        <taxon>Bacillati</taxon>
        <taxon>Actinomycetota</taxon>
        <taxon>Actinomycetes</taxon>
        <taxon>Micrococcales</taxon>
        <taxon>Microbacteriaceae</taxon>
        <taxon>Microbacterium</taxon>
    </lineage>
</organism>
<reference evidence="1 2" key="1">
    <citation type="submission" date="2024-01" db="EMBL/GenBank/DDBJ databases">
        <title>the genome sequence of strain Microbacterium schleiferi NBRC 15075.</title>
        <authorList>
            <person name="Ding Y."/>
            <person name="Zhang G."/>
        </authorList>
    </citation>
    <scope>NUCLEOTIDE SEQUENCE [LARGE SCALE GENOMIC DNA]</scope>
    <source>
        <strain evidence="1 2">NBRC 15075</strain>
    </source>
</reference>
<name>A0ABU7VA66_9MICO</name>